<dbReference type="AlphaFoldDB" id="A0A9P3Q0S5"/>
<proteinExistence type="predicted"/>
<accession>A0A9P3Q0S5</accession>
<feature type="compositionally biased region" description="Basic residues" evidence="1">
    <location>
        <begin position="1"/>
        <end position="13"/>
    </location>
</feature>
<comment type="caution">
    <text evidence="2">The sequence shown here is derived from an EMBL/GenBank/DDBJ whole genome shotgun (WGS) entry which is preliminary data.</text>
</comment>
<organism evidence="2 3">
    <name type="scientific">Lyophyllum shimeji</name>
    <name type="common">Hon-shimeji</name>
    <name type="synonym">Tricholoma shimeji</name>
    <dbReference type="NCBI Taxonomy" id="47721"/>
    <lineage>
        <taxon>Eukaryota</taxon>
        <taxon>Fungi</taxon>
        <taxon>Dikarya</taxon>
        <taxon>Basidiomycota</taxon>
        <taxon>Agaricomycotina</taxon>
        <taxon>Agaricomycetes</taxon>
        <taxon>Agaricomycetidae</taxon>
        <taxon>Agaricales</taxon>
        <taxon>Tricholomatineae</taxon>
        <taxon>Lyophyllaceae</taxon>
        <taxon>Lyophyllum</taxon>
    </lineage>
</organism>
<feature type="compositionally biased region" description="Low complexity" evidence="1">
    <location>
        <begin position="268"/>
        <end position="284"/>
    </location>
</feature>
<dbReference type="OrthoDB" id="3063464at2759"/>
<keyword evidence="3" id="KW-1185">Reference proteome</keyword>
<evidence type="ECO:0000313" key="2">
    <source>
        <dbReference type="EMBL" id="GLB45079.1"/>
    </source>
</evidence>
<feature type="region of interest" description="Disordered" evidence="1">
    <location>
        <begin position="120"/>
        <end position="139"/>
    </location>
</feature>
<protein>
    <submittedName>
        <fullName evidence="2">Uncharacterized protein</fullName>
    </submittedName>
</protein>
<feature type="compositionally biased region" description="Low complexity" evidence="1">
    <location>
        <begin position="336"/>
        <end position="346"/>
    </location>
</feature>
<gene>
    <name evidence="2" type="ORF">LshimejAT787_1901570</name>
</gene>
<dbReference type="EMBL" id="BRPK01000019">
    <property type="protein sequence ID" value="GLB45079.1"/>
    <property type="molecule type" value="Genomic_DNA"/>
</dbReference>
<reference evidence="2" key="1">
    <citation type="submission" date="2022-07" db="EMBL/GenBank/DDBJ databases">
        <title>The genome of Lyophyllum shimeji provides insight into the initial evolution of ectomycorrhizal fungal genome.</title>
        <authorList>
            <person name="Kobayashi Y."/>
            <person name="Shibata T."/>
            <person name="Hirakawa H."/>
            <person name="Shigenobu S."/>
            <person name="Nishiyama T."/>
            <person name="Yamada A."/>
            <person name="Hasebe M."/>
            <person name="Kawaguchi M."/>
        </authorList>
    </citation>
    <scope>NUCLEOTIDE SEQUENCE</scope>
    <source>
        <strain evidence="2">AT787</strain>
    </source>
</reference>
<feature type="compositionally biased region" description="Polar residues" evidence="1">
    <location>
        <begin position="285"/>
        <end position="302"/>
    </location>
</feature>
<feature type="region of interest" description="Disordered" evidence="1">
    <location>
        <begin position="1"/>
        <end position="59"/>
    </location>
</feature>
<dbReference type="Proteomes" id="UP001063166">
    <property type="component" value="Unassembled WGS sequence"/>
</dbReference>
<name>A0A9P3Q0S5_LYOSH</name>
<evidence type="ECO:0000313" key="3">
    <source>
        <dbReference type="Proteomes" id="UP001063166"/>
    </source>
</evidence>
<feature type="compositionally biased region" description="Polar residues" evidence="1">
    <location>
        <begin position="195"/>
        <end position="206"/>
    </location>
</feature>
<feature type="compositionally biased region" description="Polar residues" evidence="1">
    <location>
        <begin position="220"/>
        <end position="234"/>
    </location>
</feature>
<feature type="region of interest" description="Disordered" evidence="1">
    <location>
        <begin position="193"/>
        <end position="356"/>
    </location>
</feature>
<feature type="region of interest" description="Disordered" evidence="1">
    <location>
        <begin position="72"/>
        <end position="101"/>
    </location>
</feature>
<evidence type="ECO:0000256" key="1">
    <source>
        <dbReference type="SAM" id="MobiDB-lite"/>
    </source>
</evidence>
<sequence length="435" mass="47751">MNHIKKIGNKIFHKSSAGCKSRRDPKLRYSRSMPLRSSNDTEESYIRPRPVHRGPHPLVPEDVDQIVEISQEQAARYEDPHSGWPQYNDPDDDLDDYYHEHHPPIDKHIVDQFPAPPSPPVKTLQPGVGIPKRPPRPPTIDLTDYQFDEKDLLPEMSPTLKAKIDAIYAENRRIEDEADAKARAEREAFRALNGQRVQRSASSVSGYTRPLNIRHRERTINPTHGFSNSVSTPLPGTGPYSNPAAANSTRSLDPRARYRGCLASSRQASVTRHATTHSTASTHADNSIYSNPASSRSTQSLDPNARYRAALASTDVDGDTPVDASSSPVTVRRRNASSASSRSALSARRHGVTAASEQLAHQALGPYHPDVMRVVRGPHGSKLQCPAPVRLGRDLGLEINDVERKEWGAAPSKTAVGGAATVAGCGRHGVHVSRR</sequence>